<dbReference type="EMBL" id="SPIA01000001">
    <property type="protein sequence ID" value="TFH68552.1"/>
    <property type="molecule type" value="Genomic_DNA"/>
</dbReference>
<gene>
    <name evidence="10" type="ORF">E3W66_00915</name>
</gene>
<organism evidence="10 11">
    <name type="scientific">Gammaproteobacteria bacterium LSUCC0057</name>
    <dbReference type="NCBI Taxonomy" id="2559237"/>
    <lineage>
        <taxon>Bacteria</taxon>
        <taxon>Pseudomonadati</taxon>
        <taxon>Pseudomonadota</taxon>
        <taxon>Gammaproteobacteria</taxon>
        <taxon>Cellvibrionales</taxon>
        <taxon>Porticoccaceae</taxon>
        <taxon>SAR92 clade</taxon>
    </lineage>
</organism>
<name>A0A4Y8UJM7_9GAMM</name>
<dbReference type="Proteomes" id="UP000298133">
    <property type="component" value="Unassembled WGS sequence"/>
</dbReference>
<comment type="subcellular location">
    <subcellularLocation>
        <location evidence="1">Cell inner membrane</location>
        <topology evidence="1">Multi-pass membrane protein</topology>
    </subcellularLocation>
</comment>
<dbReference type="PANTHER" id="PTHR30574">
    <property type="entry name" value="INNER MEMBRANE PROTEIN YEDE"/>
    <property type="match status" value="1"/>
</dbReference>
<evidence type="ECO:0000256" key="8">
    <source>
        <dbReference type="ARBA" id="ARBA00035655"/>
    </source>
</evidence>
<dbReference type="OrthoDB" id="9814020at2"/>
<keyword evidence="5 9" id="KW-0812">Transmembrane</keyword>
<comment type="caution">
    <text evidence="10">The sequence shown here is derived from an EMBL/GenBank/DDBJ whole genome shotgun (WGS) entry which is preliminary data.</text>
</comment>
<sequence length="137" mass="14253">MENTLWPLIGGVFIGLSAILLMLSIGKIAGVSGIAWGAFTRETDRDDRSWRWLFLLGIVAGAFLLHLITGKPIPEVANTPVKAVIAGLIVGIGVKLGNGCTSGHGVCGISRLSARSIVATVIFMATAIVTVAVSQNL</sequence>
<keyword evidence="6 9" id="KW-1133">Transmembrane helix</keyword>
<accession>A0A4Y8UJM7</accession>
<keyword evidence="2" id="KW-0813">Transport</keyword>
<dbReference type="PANTHER" id="PTHR30574:SF1">
    <property type="entry name" value="SULPHUR TRANSPORT DOMAIN-CONTAINING PROTEIN"/>
    <property type="match status" value="1"/>
</dbReference>
<keyword evidence="3" id="KW-1003">Cell membrane</keyword>
<feature type="transmembrane region" description="Helical" evidence="9">
    <location>
        <begin position="81"/>
        <end position="100"/>
    </location>
</feature>
<keyword evidence="11" id="KW-1185">Reference proteome</keyword>
<keyword evidence="4" id="KW-0997">Cell inner membrane</keyword>
<comment type="similarity">
    <text evidence="8">Belongs to the TsuA/YedE (TC 9.B.102) family.</text>
</comment>
<feature type="transmembrane region" description="Helical" evidence="9">
    <location>
        <begin position="12"/>
        <end position="38"/>
    </location>
</feature>
<reference evidence="10 11" key="1">
    <citation type="submission" date="2019-03" db="EMBL/GenBank/DDBJ databases">
        <title>Draft genome of Gammaproteobacteria bacterium LSUCC0057, a member of the SAR92 clade.</title>
        <authorList>
            <person name="Lanclos V.C."/>
            <person name="Doiron C."/>
            <person name="Henson M.W."/>
            <person name="Thrash J.C."/>
        </authorList>
    </citation>
    <scope>NUCLEOTIDE SEQUENCE [LARGE SCALE GENOMIC DNA]</scope>
    <source>
        <strain evidence="10 11">LSUCC0057</strain>
    </source>
</reference>
<feature type="transmembrane region" description="Helical" evidence="9">
    <location>
        <begin position="112"/>
        <end position="133"/>
    </location>
</feature>
<evidence type="ECO:0000256" key="4">
    <source>
        <dbReference type="ARBA" id="ARBA00022519"/>
    </source>
</evidence>
<evidence type="ECO:0000256" key="6">
    <source>
        <dbReference type="ARBA" id="ARBA00022989"/>
    </source>
</evidence>
<dbReference type="InterPro" id="IPR007272">
    <property type="entry name" value="Sulf_transp_TsuA/YedE"/>
</dbReference>
<evidence type="ECO:0000256" key="7">
    <source>
        <dbReference type="ARBA" id="ARBA00023136"/>
    </source>
</evidence>
<evidence type="ECO:0000256" key="3">
    <source>
        <dbReference type="ARBA" id="ARBA00022475"/>
    </source>
</evidence>
<proteinExistence type="inferred from homology"/>
<evidence type="ECO:0000256" key="5">
    <source>
        <dbReference type="ARBA" id="ARBA00022692"/>
    </source>
</evidence>
<evidence type="ECO:0000256" key="1">
    <source>
        <dbReference type="ARBA" id="ARBA00004429"/>
    </source>
</evidence>
<protein>
    <submittedName>
        <fullName evidence="10">YeeE/YedE family protein</fullName>
    </submittedName>
</protein>
<keyword evidence="7 9" id="KW-0472">Membrane</keyword>
<evidence type="ECO:0000313" key="10">
    <source>
        <dbReference type="EMBL" id="TFH68552.1"/>
    </source>
</evidence>
<dbReference type="Pfam" id="PF04143">
    <property type="entry name" value="Sulf_transp"/>
    <property type="match status" value="1"/>
</dbReference>
<evidence type="ECO:0000313" key="11">
    <source>
        <dbReference type="Proteomes" id="UP000298133"/>
    </source>
</evidence>
<evidence type="ECO:0000256" key="2">
    <source>
        <dbReference type="ARBA" id="ARBA00022448"/>
    </source>
</evidence>
<feature type="transmembrane region" description="Helical" evidence="9">
    <location>
        <begin position="50"/>
        <end position="69"/>
    </location>
</feature>
<evidence type="ECO:0000256" key="9">
    <source>
        <dbReference type="SAM" id="Phobius"/>
    </source>
</evidence>
<dbReference type="AlphaFoldDB" id="A0A4Y8UJM7"/>
<dbReference type="GO" id="GO:0005886">
    <property type="term" value="C:plasma membrane"/>
    <property type="evidence" value="ECO:0007669"/>
    <property type="project" value="UniProtKB-SubCell"/>
</dbReference>